<dbReference type="Pfam" id="PF00300">
    <property type="entry name" value="His_Phos_1"/>
    <property type="match status" value="1"/>
</dbReference>
<evidence type="ECO:0008006" key="5">
    <source>
        <dbReference type="Google" id="ProtNLM"/>
    </source>
</evidence>
<feature type="active site" description="Tele-phosphohistidine intermediate" evidence="1">
    <location>
        <position position="157"/>
    </location>
</feature>
<keyword evidence="3" id="KW-0472">Membrane</keyword>
<dbReference type="InterPro" id="IPR013078">
    <property type="entry name" value="His_Pase_superF_clade-1"/>
</dbReference>
<feature type="binding site" evidence="2">
    <location>
        <position position="250"/>
    </location>
    <ligand>
        <name>substrate</name>
    </ligand>
</feature>
<feature type="active site" description="Proton donor/acceptor" evidence="1">
    <location>
        <position position="239"/>
    </location>
</feature>
<dbReference type="PANTHER" id="PTHR46192">
    <property type="entry name" value="BROAD-RANGE ACID PHOSPHATASE DET1"/>
    <property type="match status" value="1"/>
</dbReference>
<dbReference type="PROSITE" id="PS00175">
    <property type="entry name" value="PG_MUTASE"/>
    <property type="match status" value="1"/>
</dbReference>
<feature type="transmembrane region" description="Helical" evidence="3">
    <location>
        <begin position="76"/>
        <end position="98"/>
    </location>
</feature>
<proteinExistence type="predicted"/>
<evidence type="ECO:0000256" key="1">
    <source>
        <dbReference type="PIRSR" id="PIRSR613078-1"/>
    </source>
</evidence>
<keyword evidence="3" id="KW-0812">Transmembrane</keyword>
<keyword evidence="3" id="KW-1133">Transmembrane helix</keyword>
<dbReference type="CDD" id="cd07067">
    <property type="entry name" value="HP_PGM_like"/>
    <property type="match status" value="1"/>
</dbReference>
<organism evidence="4">
    <name type="scientific">Rhodosorus marinus</name>
    <dbReference type="NCBI Taxonomy" id="101924"/>
    <lineage>
        <taxon>Eukaryota</taxon>
        <taxon>Rhodophyta</taxon>
        <taxon>Stylonematophyceae</taxon>
        <taxon>Stylonematales</taxon>
        <taxon>Stylonemataceae</taxon>
        <taxon>Rhodosorus</taxon>
    </lineage>
</organism>
<evidence type="ECO:0000256" key="2">
    <source>
        <dbReference type="PIRSR" id="PIRSR613078-2"/>
    </source>
</evidence>
<dbReference type="InterPro" id="IPR052765">
    <property type="entry name" value="PGM-Related"/>
</dbReference>
<dbReference type="AlphaFoldDB" id="A0A7S0G4C0"/>
<dbReference type="Gene3D" id="3.40.50.1240">
    <property type="entry name" value="Phosphoglycerate mutase-like"/>
    <property type="match status" value="1"/>
</dbReference>
<dbReference type="SMART" id="SM00855">
    <property type="entry name" value="PGAM"/>
    <property type="match status" value="1"/>
</dbReference>
<feature type="binding site" evidence="2">
    <location>
        <begin position="156"/>
        <end position="163"/>
    </location>
    <ligand>
        <name>substrate</name>
    </ligand>
</feature>
<accession>A0A7S0G4C0</accession>
<name>A0A7S0G4C0_9RHOD</name>
<reference evidence="4" key="1">
    <citation type="submission" date="2021-01" db="EMBL/GenBank/DDBJ databases">
        <authorList>
            <person name="Corre E."/>
            <person name="Pelletier E."/>
            <person name="Niang G."/>
            <person name="Scheremetjew M."/>
            <person name="Finn R."/>
            <person name="Kale V."/>
            <person name="Holt S."/>
            <person name="Cochrane G."/>
            <person name="Meng A."/>
            <person name="Brown T."/>
            <person name="Cohen L."/>
        </authorList>
    </citation>
    <scope>NUCLEOTIDE SEQUENCE</scope>
    <source>
        <strain evidence="4">UTEX LB 2760</strain>
    </source>
</reference>
<evidence type="ECO:0000313" key="4">
    <source>
        <dbReference type="EMBL" id="CAD8398698.1"/>
    </source>
</evidence>
<evidence type="ECO:0000256" key="3">
    <source>
        <dbReference type="SAM" id="Phobius"/>
    </source>
</evidence>
<sequence length="397" mass="45205">MEILESAAFVPSGARVSRRRCRVTCTVYEPTRHSRGKVLVSNLSASARTLFSPAQNQAQNAPTDDKQMLLKLFKQLALLGKIFSVIIVLMASIAVVSLARTQAVFVFTAVAAVCGVFALHVVYQHVEFMMCSVAANVLTPPIAPVNRRPKRIFLVRHGESEGNVDRNLYRVLPDNKLELTEKGKRQAFEAGKKLKQEIGDENVLFYVSPYARTRQTLAEMLEAGAFRDYSVMENPHLREQEFGNFQDPKKFDHYTKERETCGWFYHRMPGGESGADLYTRAHLFLETLFKDVDRFSGTDQAVENVVIVTHGLTMRLICMRYFGWSVEYIQQVRPPANAESWKFEKADDVTGYELATDVSLSSPEADLIAEDPSNAWQTLTERWRRRFFEKKMSPRRA</sequence>
<dbReference type="InterPro" id="IPR001345">
    <property type="entry name" value="PG/BPGM_mutase_AS"/>
</dbReference>
<dbReference type="InterPro" id="IPR029033">
    <property type="entry name" value="His_PPase_superfam"/>
</dbReference>
<gene>
    <name evidence="4" type="ORF">RMAR0315_LOCUS8690</name>
</gene>
<feature type="binding site" evidence="2">
    <location>
        <position position="212"/>
    </location>
    <ligand>
        <name>substrate</name>
    </ligand>
</feature>
<dbReference type="GO" id="GO:0003824">
    <property type="term" value="F:catalytic activity"/>
    <property type="evidence" value="ECO:0007669"/>
    <property type="project" value="InterPro"/>
</dbReference>
<feature type="transmembrane region" description="Helical" evidence="3">
    <location>
        <begin position="104"/>
        <end position="123"/>
    </location>
</feature>
<dbReference type="SUPFAM" id="SSF53254">
    <property type="entry name" value="Phosphoglycerate mutase-like"/>
    <property type="match status" value="1"/>
</dbReference>
<dbReference type="EMBL" id="HBEK01015919">
    <property type="protein sequence ID" value="CAD8398698.1"/>
    <property type="molecule type" value="Transcribed_RNA"/>
</dbReference>
<protein>
    <recommendedName>
        <fullName evidence="5">Phosphoglycerate mutase (2,3-diphosphoglycerate-dependent)</fullName>
    </recommendedName>
</protein>